<reference evidence="1 2" key="1">
    <citation type="journal article" date="2016" name="Genome Announc.">
        <title>Draft Genome Sequence of the Thermotolerant Cyanobacterium Desertifilum sp. IPPAS B-1220.</title>
        <authorList>
            <person name="Mironov K.S."/>
            <person name="Sinetova M.A."/>
            <person name="Bolatkhan K."/>
            <person name="Zayadan B.K."/>
            <person name="Ustinova V.V."/>
            <person name="Kupriyanova E.V."/>
            <person name="Skrypnik A.N."/>
            <person name="Gogoleva N.E."/>
            <person name="Gogolev Y.V."/>
            <person name="Los D.A."/>
        </authorList>
    </citation>
    <scope>NUCLEOTIDE SEQUENCE [LARGE SCALE GENOMIC DNA]</scope>
    <source>
        <strain evidence="1 2">IPPAS B-1220</strain>
    </source>
</reference>
<gene>
    <name evidence="1" type="ORF">BH720_026470</name>
</gene>
<name>A0ACD5GR82_9CYAN</name>
<keyword evidence="2" id="KW-1185">Reference proteome</keyword>
<sequence>MGRWGDGGNWELTVDSWCNRGESAIVLDTDSQYRYLVYPATEVGTFYSLPPPPHPPTLFPTQHSALYTQH</sequence>
<evidence type="ECO:0000313" key="2">
    <source>
        <dbReference type="Proteomes" id="UP000095472"/>
    </source>
</evidence>
<dbReference type="Proteomes" id="UP000095472">
    <property type="component" value="Chromosome"/>
</dbReference>
<accession>A0ACD5GR82</accession>
<proteinExistence type="predicted"/>
<organism evidence="1 2">
    <name type="scientific">Desertifilum tharense IPPAS B-1220</name>
    <dbReference type="NCBI Taxonomy" id="1781255"/>
    <lineage>
        <taxon>Bacteria</taxon>
        <taxon>Bacillati</taxon>
        <taxon>Cyanobacteriota</taxon>
        <taxon>Cyanophyceae</taxon>
        <taxon>Desertifilales</taxon>
        <taxon>Desertifilaceae</taxon>
        <taxon>Desertifilum</taxon>
    </lineage>
</organism>
<evidence type="ECO:0000313" key="1">
    <source>
        <dbReference type="EMBL" id="XPM62994.1"/>
    </source>
</evidence>
<dbReference type="EMBL" id="CP182909">
    <property type="protein sequence ID" value="XPM62994.1"/>
    <property type="molecule type" value="Genomic_DNA"/>
</dbReference>
<protein>
    <submittedName>
        <fullName evidence="1">Uncharacterized protein</fullName>
    </submittedName>
</protein>